<gene>
    <name evidence="7" type="ORF">JG540_01520</name>
</gene>
<proteinExistence type="predicted"/>
<dbReference type="PRINTS" id="PR00455">
    <property type="entry name" value="HTHTETR"/>
</dbReference>
<name>A0A7T7MAY5_9ACTO</name>
<dbReference type="FunFam" id="1.10.10.60:FF:000141">
    <property type="entry name" value="TetR family transcriptional regulator"/>
    <property type="match status" value="1"/>
</dbReference>
<dbReference type="PROSITE" id="PS01081">
    <property type="entry name" value="HTH_TETR_1"/>
    <property type="match status" value="1"/>
</dbReference>
<evidence type="ECO:0000256" key="1">
    <source>
        <dbReference type="ARBA" id="ARBA00023015"/>
    </source>
</evidence>
<feature type="domain" description="HTH tetR-type" evidence="6">
    <location>
        <begin position="9"/>
        <end position="69"/>
    </location>
</feature>
<evidence type="ECO:0000259" key="6">
    <source>
        <dbReference type="PROSITE" id="PS50977"/>
    </source>
</evidence>
<evidence type="ECO:0000313" key="8">
    <source>
        <dbReference type="Proteomes" id="UP000595895"/>
    </source>
</evidence>
<dbReference type="AlphaFoldDB" id="A0A7T7MAY5"/>
<feature type="DNA-binding region" description="H-T-H motif" evidence="4">
    <location>
        <begin position="32"/>
        <end position="51"/>
    </location>
</feature>
<dbReference type="GO" id="GO:0000976">
    <property type="term" value="F:transcription cis-regulatory region binding"/>
    <property type="evidence" value="ECO:0007669"/>
    <property type="project" value="TreeGrafter"/>
</dbReference>
<dbReference type="InterPro" id="IPR009057">
    <property type="entry name" value="Homeodomain-like_sf"/>
</dbReference>
<dbReference type="Gene3D" id="1.10.357.10">
    <property type="entry name" value="Tetracycline Repressor, domain 2"/>
    <property type="match status" value="1"/>
</dbReference>
<dbReference type="EMBL" id="CP066802">
    <property type="protein sequence ID" value="QQM67607.1"/>
    <property type="molecule type" value="Genomic_DNA"/>
</dbReference>
<evidence type="ECO:0000256" key="3">
    <source>
        <dbReference type="ARBA" id="ARBA00023163"/>
    </source>
</evidence>
<dbReference type="PANTHER" id="PTHR30055">
    <property type="entry name" value="HTH-TYPE TRANSCRIPTIONAL REGULATOR RUTR"/>
    <property type="match status" value="1"/>
</dbReference>
<dbReference type="InterPro" id="IPR023772">
    <property type="entry name" value="DNA-bd_HTH_TetR-type_CS"/>
</dbReference>
<dbReference type="GO" id="GO:0045892">
    <property type="term" value="P:negative regulation of DNA-templated transcription"/>
    <property type="evidence" value="ECO:0007669"/>
    <property type="project" value="UniProtKB-ARBA"/>
</dbReference>
<evidence type="ECO:0000313" key="7">
    <source>
        <dbReference type="EMBL" id="QQM67607.1"/>
    </source>
</evidence>
<dbReference type="Proteomes" id="UP000595895">
    <property type="component" value="Chromosome"/>
</dbReference>
<feature type="region of interest" description="Disordered" evidence="5">
    <location>
        <begin position="200"/>
        <end position="222"/>
    </location>
</feature>
<keyword evidence="2 4" id="KW-0238">DNA-binding</keyword>
<dbReference type="KEGG" id="awe:JG540_01520"/>
<evidence type="ECO:0000256" key="4">
    <source>
        <dbReference type="PROSITE-ProRule" id="PRU00335"/>
    </source>
</evidence>
<keyword evidence="8" id="KW-1185">Reference proteome</keyword>
<dbReference type="InterPro" id="IPR050109">
    <property type="entry name" value="HTH-type_TetR-like_transc_reg"/>
</dbReference>
<dbReference type="PANTHER" id="PTHR30055:SF234">
    <property type="entry name" value="HTH-TYPE TRANSCRIPTIONAL REGULATOR BETI"/>
    <property type="match status" value="1"/>
</dbReference>
<dbReference type="RefSeq" id="WP_200276330.1">
    <property type="nucleotide sequence ID" value="NZ_CP066802.1"/>
</dbReference>
<feature type="compositionally biased region" description="Pro residues" evidence="5">
    <location>
        <begin position="212"/>
        <end position="222"/>
    </location>
</feature>
<dbReference type="InterPro" id="IPR001647">
    <property type="entry name" value="HTH_TetR"/>
</dbReference>
<keyword evidence="1" id="KW-0805">Transcription regulation</keyword>
<evidence type="ECO:0000256" key="2">
    <source>
        <dbReference type="ARBA" id="ARBA00023125"/>
    </source>
</evidence>
<protein>
    <submittedName>
        <fullName evidence="7">TetR/AcrR family transcriptional regulator</fullName>
    </submittedName>
</protein>
<organism evidence="7 8">
    <name type="scientific">Actinomyces weissii</name>
    <dbReference type="NCBI Taxonomy" id="675090"/>
    <lineage>
        <taxon>Bacteria</taxon>
        <taxon>Bacillati</taxon>
        <taxon>Actinomycetota</taxon>
        <taxon>Actinomycetes</taxon>
        <taxon>Actinomycetales</taxon>
        <taxon>Actinomycetaceae</taxon>
        <taxon>Actinomyces</taxon>
    </lineage>
</organism>
<dbReference type="SUPFAM" id="SSF46689">
    <property type="entry name" value="Homeodomain-like"/>
    <property type="match status" value="1"/>
</dbReference>
<dbReference type="Pfam" id="PF00440">
    <property type="entry name" value="TetR_N"/>
    <property type="match status" value="1"/>
</dbReference>
<evidence type="ECO:0000256" key="5">
    <source>
        <dbReference type="SAM" id="MobiDB-lite"/>
    </source>
</evidence>
<dbReference type="GO" id="GO:0003700">
    <property type="term" value="F:DNA-binding transcription factor activity"/>
    <property type="evidence" value="ECO:0007669"/>
    <property type="project" value="TreeGrafter"/>
</dbReference>
<dbReference type="PROSITE" id="PS50977">
    <property type="entry name" value="HTH_TETR_2"/>
    <property type="match status" value="1"/>
</dbReference>
<sequence length="222" mass="23320">MSTTTLSASARRQQILDAAQQLFLTKGYETATVEDVLAAVGIAKGTLYHHFRSKEAILEAIVARTCEQVAQRALQAAQATKDAHLPAPQRLMAVLAAARADQEDIDLSHQLQATGNLRFHLMSMTQTFRSLHPVLTQVVADGVAAGELSSTDPAGDVEVVLAAGLTLLEGGVFSPADLDEPAQEVAARRQATLVRTAATLLGTDPSALTTPAPLPSPTGPQP</sequence>
<reference evidence="7 8" key="1">
    <citation type="submission" date="2020-12" db="EMBL/GenBank/DDBJ databases">
        <authorList>
            <person name="Zhou J."/>
        </authorList>
    </citation>
    <scope>NUCLEOTIDE SEQUENCE [LARGE SCALE GENOMIC DNA]</scope>
    <source>
        <strain evidence="7 8">CCUG 61299</strain>
    </source>
</reference>
<accession>A0A7T7MAY5</accession>
<keyword evidence="3" id="KW-0804">Transcription</keyword>